<sequence>MGDGAGAIRERDRVSTAATDAIAIVDGERHGAVNAAYADLYGFSRPDDLVGEPWDHRLAEDERSRLEREILPACRSDGYWRGTIAGRRRDGTTVSHELSIARLTDDQYVCTAREAAGEERTGFVARERTRVLERAFDAVDDIVYVFDEAGDAVLWNATLREVTGYTDAELAELEPTELIAPEERERSSGSGSESDFGDLLDQLGDRQVDLVTKDGERVPHEFRGTTFEDRETGRTYRCGIARDVTDRTERERELRSARRFNEELVENAPFGMFRLDDELRITYENQRAEEIIGLPEDEQESDAIGADIRDLPSIAETGQADLFTRLKDGETIEFEFPFESIYGEEAYFTGRGVPLYRDDEFEGAILMAIDISERRRRERQLERQRDELETLNRINELLLEITRDLFASPTRTEIEQTVCDRLASSDLYQFAWIGAPETGGQRIVPRANAGIDEGYVETVTVTTAGEETGQGPAGRAFRSGEVQVSQNIRTDPRFEPWREAALERGVESAAAVPLVHGDRTYGILAVYATRPLAFSGREQTGFEVLGEAVGFAINAIEEHALLFADTIVELEFEVTDSGLVFVRASDRLACEIDITGYVESASGAWSVYLTVDGAEPAAVRDVATADPDVERARVIADEDESGLLEFAMNGPALTELAEHGAMLTSGYADDGRGRFCIEAPQTTDIRQLSDRLQTAYPKSTLVAQREFDRPVQKPIEIRQSIADRLTDRQQEALQRAYHAGYFEWPRRSTAGDIADSMDISETTFHYHLRNALETLATAFAGELR</sequence>
<organism evidence="7 8">
    <name type="scientific">Natronobacterium haloterrestre</name>
    <name type="common">Halobiforma haloterrestris</name>
    <dbReference type="NCBI Taxonomy" id="148448"/>
    <lineage>
        <taxon>Archaea</taxon>
        <taxon>Methanobacteriati</taxon>
        <taxon>Methanobacteriota</taxon>
        <taxon>Stenosarchaea group</taxon>
        <taxon>Halobacteria</taxon>
        <taxon>Halobacteriales</taxon>
        <taxon>Natrialbaceae</taxon>
        <taxon>Natronobacterium</taxon>
    </lineage>
</organism>
<evidence type="ECO:0000259" key="6">
    <source>
        <dbReference type="PROSITE" id="PS50113"/>
    </source>
</evidence>
<dbReference type="PROSITE" id="PS50112">
    <property type="entry name" value="PAS"/>
    <property type="match status" value="2"/>
</dbReference>
<dbReference type="SUPFAM" id="SSF55785">
    <property type="entry name" value="PYP-like sensor domain (PAS domain)"/>
    <property type="match status" value="3"/>
</dbReference>
<feature type="coiled-coil region" evidence="3">
    <location>
        <begin position="371"/>
        <end position="401"/>
    </location>
</feature>
<keyword evidence="3" id="KW-0175">Coiled coil</keyword>
<dbReference type="Gene3D" id="3.30.450.20">
    <property type="entry name" value="PAS domain"/>
    <property type="match status" value="3"/>
</dbReference>
<dbReference type="CDD" id="cd00130">
    <property type="entry name" value="PAS"/>
    <property type="match status" value="3"/>
</dbReference>
<reference evidence="8" key="1">
    <citation type="submission" date="2016-10" db="EMBL/GenBank/DDBJ databases">
        <authorList>
            <person name="Varghese N."/>
            <person name="Submissions S."/>
        </authorList>
    </citation>
    <scope>NUCLEOTIDE SEQUENCE [LARGE SCALE GENOMIC DNA]</scope>
    <source>
        <strain evidence="8">DSM 13078</strain>
    </source>
</reference>
<dbReference type="PANTHER" id="PTHR34236:SF1">
    <property type="entry name" value="DIMETHYL SULFOXIDE REDUCTASE TRANSCRIPTIONAL ACTIVATOR"/>
    <property type="match status" value="1"/>
</dbReference>
<dbReference type="InterPro" id="IPR000014">
    <property type="entry name" value="PAS"/>
</dbReference>
<dbReference type="InterPro" id="IPR035965">
    <property type="entry name" value="PAS-like_dom_sf"/>
</dbReference>
<dbReference type="SMART" id="SM00091">
    <property type="entry name" value="PAS"/>
    <property type="match status" value="3"/>
</dbReference>
<dbReference type="NCBIfam" id="TIGR00229">
    <property type="entry name" value="sensory_box"/>
    <property type="match status" value="2"/>
</dbReference>
<dbReference type="InterPro" id="IPR013656">
    <property type="entry name" value="PAS_4"/>
</dbReference>
<keyword evidence="1" id="KW-0805">Transcription regulation</keyword>
<proteinExistence type="predicted"/>
<dbReference type="InterPro" id="IPR029016">
    <property type="entry name" value="GAF-like_dom_sf"/>
</dbReference>
<keyword evidence="8" id="KW-1185">Reference proteome</keyword>
<accession>A0A1I1LIM9</accession>
<evidence type="ECO:0000256" key="1">
    <source>
        <dbReference type="ARBA" id="ARBA00023015"/>
    </source>
</evidence>
<dbReference type="EMBL" id="FOKW01000017">
    <property type="protein sequence ID" value="SFC72825.1"/>
    <property type="molecule type" value="Genomic_DNA"/>
</dbReference>
<evidence type="ECO:0000259" key="5">
    <source>
        <dbReference type="PROSITE" id="PS50112"/>
    </source>
</evidence>
<dbReference type="InterPro" id="IPR001610">
    <property type="entry name" value="PAC"/>
</dbReference>
<gene>
    <name evidence="7" type="ORF">SAMN05444422_11736</name>
</gene>
<feature type="domain" description="PAC" evidence="6">
    <location>
        <begin position="204"/>
        <end position="256"/>
    </location>
</feature>
<dbReference type="Gene3D" id="3.30.450.40">
    <property type="match status" value="1"/>
</dbReference>
<dbReference type="Pfam" id="PF13185">
    <property type="entry name" value="GAF_2"/>
    <property type="match status" value="1"/>
</dbReference>
<dbReference type="Gene3D" id="1.10.10.10">
    <property type="entry name" value="Winged helix-like DNA-binding domain superfamily/Winged helix DNA-binding domain"/>
    <property type="match status" value="1"/>
</dbReference>
<dbReference type="SMART" id="SM00086">
    <property type="entry name" value="PAC"/>
    <property type="match status" value="2"/>
</dbReference>
<dbReference type="InterPro" id="IPR000700">
    <property type="entry name" value="PAS-assoc_C"/>
</dbReference>
<dbReference type="PANTHER" id="PTHR34236">
    <property type="entry name" value="DIMETHYL SULFOXIDE REDUCTASE TRANSCRIPTIONAL ACTIVATOR"/>
    <property type="match status" value="1"/>
</dbReference>
<dbReference type="RefSeq" id="WP_245758144.1">
    <property type="nucleotide sequence ID" value="NZ_FOKW01000017.1"/>
</dbReference>
<dbReference type="Pfam" id="PF15915">
    <property type="entry name" value="BAT"/>
    <property type="match status" value="1"/>
</dbReference>
<evidence type="ECO:0000256" key="2">
    <source>
        <dbReference type="ARBA" id="ARBA00023163"/>
    </source>
</evidence>
<dbReference type="InterPro" id="IPR003018">
    <property type="entry name" value="GAF"/>
</dbReference>
<protein>
    <submittedName>
        <fullName evidence="7">PAS domain S-box-containing protein</fullName>
    </submittedName>
</protein>
<evidence type="ECO:0000313" key="7">
    <source>
        <dbReference type="EMBL" id="SFC72825.1"/>
    </source>
</evidence>
<dbReference type="InterPro" id="IPR031803">
    <property type="entry name" value="BAT_GAF/HTH-assoc"/>
</dbReference>
<evidence type="ECO:0000313" key="8">
    <source>
        <dbReference type="Proteomes" id="UP000199161"/>
    </source>
</evidence>
<dbReference type="InterPro" id="IPR036388">
    <property type="entry name" value="WH-like_DNA-bd_sf"/>
</dbReference>
<dbReference type="SUPFAM" id="SSF55781">
    <property type="entry name" value="GAF domain-like"/>
    <property type="match status" value="1"/>
</dbReference>
<dbReference type="Proteomes" id="UP000199161">
    <property type="component" value="Unassembled WGS sequence"/>
</dbReference>
<evidence type="ECO:0000256" key="3">
    <source>
        <dbReference type="SAM" id="Coils"/>
    </source>
</evidence>
<dbReference type="PROSITE" id="PS50113">
    <property type="entry name" value="PAC"/>
    <property type="match status" value="2"/>
</dbReference>
<dbReference type="InterPro" id="IPR007050">
    <property type="entry name" value="HTH_bacterioopsin"/>
</dbReference>
<dbReference type="Pfam" id="PF08448">
    <property type="entry name" value="PAS_4"/>
    <property type="match status" value="1"/>
</dbReference>
<dbReference type="SMART" id="SM00065">
    <property type="entry name" value="GAF"/>
    <property type="match status" value="1"/>
</dbReference>
<feature type="domain" description="PAS" evidence="5">
    <location>
        <begin position="257"/>
        <end position="298"/>
    </location>
</feature>
<feature type="region of interest" description="Disordered" evidence="4">
    <location>
        <begin position="173"/>
        <end position="198"/>
    </location>
</feature>
<dbReference type="AlphaFoldDB" id="A0A1I1LIM9"/>
<dbReference type="Pfam" id="PF04967">
    <property type="entry name" value="HTH_10"/>
    <property type="match status" value="1"/>
</dbReference>
<feature type="domain" description="PAC" evidence="6">
    <location>
        <begin position="332"/>
        <end position="383"/>
    </location>
</feature>
<dbReference type="Pfam" id="PF13426">
    <property type="entry name" value="PAS_9"/>
    <property type="match status" value="2"/>
</dbReference>
<evidence type="ECO:0000256" key="4">
    <source>
        <dbReference type="SAM" id="MobiDB-lite"/>
    </source>
</evidence>
<feature type="domain" description="PAS" evidence="5">
    <location>
        <begin position="128"/>
        <end position="185"/>
    </location>
</feature>
<keyword evidence="2" id="KW-0804">Transcription</keyword>
<name>A0A1I1LIM9_NATHA</name>